<evidence type="ECO:0000256" key="8">
    <source>
        <dbReference type="SAM" id="Phobius"/>
    </source>
</evidence>
<proteinExistence type="predicted"/>
<dbReference type="GO" id="GO:0015818">
    <property type="term" value="P:isoleucine transport"/>
    <property type="evidence" value="ECO:0007669"/>
    <property type="project" value="TreeGrafter"/>
</dbReference>
<reference evidence="9" key="1">
    <citation type="journal article" date="2015" name="Nature">
        <title>Complex archaea that bridge the gap between prokaryotes and eukaryotes.</title>
        <authorList>
            <person name="Spang A."/>
            <person name="Saw J.H."/>
            <person name="Jorgensen S.L."/>
            <person name="Zaremba-Niedzwiedzka K."/>
            <person name="Martijn J."/>
            <person name="Lind A.E."/>
            <person name="van Eijk R."/>
            <person name="Schleper C."/>
            <person name="Guy L."/>
            <person name="Ettema T.J."/>
        </authorList>
    </citation>
    <scope>NUCLEOTIDE SEQUENCE</scope>
</reference>
<dbReference type="GO" id="GO:0015820">
    <property type="term" value="P:L-leucine transport"/>
    <property type="evidence" value="ECO:0007669"/>
    <property type="project" value="TreeGrafter"/>
</dbReference>
<evidence type="ECO:0000256" key="1">
    <source>
        <dbReference type="ARBA" id="ARBA00004651"/>
    </source>
</evidence>
<keyword evidence="2" id="KW-0813">Transport</keyword>
<feature type="transmembrane region" description="Helical" evidence="8">
    <location>
        <begin position="217"/>
        <end position="241"/>
    </location>
</feature>
<dbReference type="AlphaFoldDB" id="A0A0F9EPM8"/>
<evidence type="ECO:0000313" key="9">
    <source>
        <dbReference type="EMBL" id="KKL76073.1"/>
    </source>
</evidence>
<evidence type="ECO:0000256" key="6">
    <source>
        <dbReference type="ARBA" id="ARBA00022989"/>
    </source>
</evidence>
<feature type="transmembrane region" description="Helical" evidence="8">
    <location>
        <begin position="39"/>
        <end position="63"/>
    </location>
</feature>
<name>A0A0F9EPM8_9ZZZZ</name>
<dbReference type="PANTHER" id="PTHR30588">
    <property type="entry name" value="BRANCHED-CHAIN AMINO ACID TRANSPORT SYSTEM 2 CARRIER PROTEIN"/>
    <property type="match status" value="1"/>
</dbReference>
<dbReference type="GO" id="GO:0005886">
    <property type="term" value="C:plasma membrane"/>
    <property type="evidence" value="ECO:0007669"/>
    <property type="project" value="UniProtKB-SubCell"/>
</dbReference>
<keyword evidence="3" id="KW-1003">Cell membrane</keyword>
<dbReference type="EMBL" id="LAZR01024167">
    <property type="protein sequence ID" value="KKL76073.1"/>
    <property type="molecule type" value="Genomic_DNA"/>
</dbReference>
<keyword evidence="5" id="KW-0029">Amino-acid transport</keyword>
<dbReference type="GO" id="GO:0015188">
    <property type="term" value="F:L-isoleucine transmembrane transporter activity"/>
    <property type="evidence" value="ECO:0007669"/>
    <property type="project" value="TreeGrafter"/>
</dbReference>
<feature type="transmembrane region" description="Helical" evidence="8">
    <location>
        <begin position="184"/>
        <end position="205"/>
    </location>
</feature>
<evidence type="ECO:0000256" key="3">
    <source>
        <dbReference type="ARBA" id="ARBA00022475"/>
    </source>
</evidence>
<dbReference type="Pfam" id="PF05525">
    <property type="entry name" value="Branch_AA_trans"/>
    <property type="match status" value="1"/>
</dbReference>
<organism evidence="9">
    <name type="scientific">marine sediment metagenome</name>
    <dbReference type="NCBI Taxonomy" id="412755"/>
    <lineage>
        <taxon>unclassified sequences</taxon>
        <taxon>metagenomes</taxon>
        <taxon>ecological metagenomes</taxon>
    </lineage>
</organism>
<feature type="transmembrane region" description="Helical" evidence="8">
    <location>
        <begin position="268"/>
        <end position="294"/>
    </location>
</feature>
<dbReference type="PANTHER" id="PTHR30588:SF0">
    <property type="entry name" value="BRANCHED-CHAIN AMINO ACID PERMEASE BRNQ"/>
    <property type="match status" value="1"/>
</dbReference>
<evidence type="ECO:0000256" key="7">
    <source>
        <dbReference type="ARBA" id="ARBA00023136"/>
    </source>
</evidence>
<evidence type="ECO:0008006" key="10">
    <source>
        <dbReference type="Google" id="ProtNLM"/>
    </source>
</evidence>
<accession>A0A0F9EPM8</accession>
<feature type="transmembrane region" description="Helical" evidence="8">
    <location>
        <begin position="331"/>
        <end position="352"/>
    </location>
</feature>
<feature type="transmembrane region" description="Helical" evidence="8">
    <location>
        <begin position="114"/>
        <end position="133"/>
    </location>
</feature>
<dbReference type="GO" id="GO:0015190">
    <property type="term" value="F:L-leucine transmembrane transporter activity"/>
    <property type="evidence" value="ECO:0007669"/>
    <property type="project" value="TreeGrafter"/>
</dbReference>
<keyword evidence="4 8" id="KW-0812">Transmembrane</keyword>
<feature type="transmembrane region" description="Helical" evidence="8">
    <location>
        <begin position="7"/>
        <end position="27"/>
    </location>
</feature>
<dbReference type="InterPro" id="IPR004685">
    <property type="entry name" value="Brnchd-chn_aa_trnsp_Livcs"/>
</dbReference>
<comment type="caution">
    <text evidence="9">The sequence shown here is derived from an EMBL/GenBank/DDBJ whole genome shotgun (WGS) entry which is preliminary data.</text>
</comment>
<feature type="transmembrane region" description="Helical" evidence="8">
    <location>
        <begin position="75"/>
        <end position="94"/>
    </location>
</feature>
<gene>
    <name evidence="9" type="ORF">LCGC14_2048560</name>
</gene>
<comment type="subcellular location">
    <subcellularLocation>
        <location evidence="1">Cell membrane</location>
        <topology evidence="1">Multi-pass membrane protein</topology>
    </subcellularLocation>
</comment>
<protein>
    <recommendedName>
        <fullName evidence="10">Branched-chain amino acid transport system II carrier protein</fullName>
    </recommendedName>
</protein>
<evidence type="ECO:0000256" key="5">
    <source>
        <dbReference type="ARBA" id="ARBA00022970"/>
    </source>
</evidence>
<dbReference type="GO" id="GO:0005304">
    <property type="term" value="F:L-valine transmembrane transporter activity"/>
    <property type="evidence" value="ECO:0007669"/>
    <property type="project" value="TreeGrafter"/>
</dbReference>
<sequence length="368" mass="40345">MNSKKSSSIVIGLALFAMFFGSGNLIYPLFVGMSSTNTLVGSSLGFLMTAVLLPFLGVIAMVLFKGDYPGFFKILGNKLGFMFSMLLLTIWIPLGSAPRCIALAYSSISAYVNIGPIWLFSAIYSIFVFYVIKTKMGFLDILGKIITPLLIGSILVIFILGLKADISPHLAIKEFTFFRSLKEGYNTMDLIASFFFSASVIHILYKKTKSMQSSIKMIVRSSVIGISLLGLVYLMLIFTAAKFSDVLIGVPKEQLLAFLAKAILGSKLSIVSLVAIVLACFSTSIALVIAYSDFLQAQVFKNKKDVNISIAFSVFVSFIMSLFGLNGVTFITAPLLKVCYPILLSLIFINIVKVMVQEKGQIREENHM</sequence>
<feature type="transmembrane region" description="Helical" evidence="8">
    <location>
        <begin position="306"/>
        <end position="325"/>
    </location>
</feature>
<keyword evidence="6 8" id="KW-1133">Transmembrane helix</keyword>
<feature type="transmembrane region" description="Helical" evidence="8">
    <location>
        <begin position="145"/>
        <end position="164"/>
    </location>
</feature>
<evidence type="ECO:0000256" key="2">
    <source>
        <dbReference type="ARBA" id="ARBA00022448"/>
    </source>
</evidence>
<evidence type="ECO:0000256" key="4">
    <source>
        <dbReference type="ARBA" id="ARBA00022692"/>
    </source>
</evidence>
<keyword evidence="7 8" id="KW-0472">Membrane</keyword>